<evidence type="ECO:0000259" key="6">
    <source>
        <dbReference type="PROSITE" id="PS51096"/>
    </source>
</evidence>
<dbReference type="GO" id="GO:0016020">
    <property type="term" value="C:membrane"/>
    <property type="evidence" value="ECO:0007669"/>
    <property type="project" value="InterPro"/>
</dbReference>
<dbReference type="GO" id="GO:0009401">
    <property type="term" value="P:phosphoenolpyruvate-dependent sugar phosphotransferase system"/>
    <property type="evidence" value="ECO:0007669"/>
    <property type="project" value="InterPro"/>
</dbReference>
<sequence>MVGIVLISHSRTLAEAVAEVARAMGVGKAAVEPAGGDSEGGLGTSIDLAEDAVRRADGGDGVLLLADIGSSVLTAKMLIEDADGEEIMLADAPLVEGAIAAASMAATGAGLPAVHAAAEAAREHRKT</sequence>
<dbReference type="Proteomes" id="UP000462055">
    <property type="component" value="Unassembled WGS sequence"/>
</dbReference>
<reference evidence="7" key="1">
    <citation type="submission" date="2019-12" db="EMBL/GenBank/DDBJ databases">
        <title>Actinomadura physcomitrii sp. nov., a novel actinomycete isolated from moss [Physcomitrium sphaericum (Ludw) Fuernr].</title>
        <authorList>
            <person name="Zhuang X."/>
        </authorList>
    </citation>
    <scope>NUCLEOTIDE SEQUENCE [LARGE SCALE GENOMIC DNA]</scope>
    <source>
        <strain evidence="7">LD22</strain>
    </source>
</reference>
<feature type="domain" description="PTS EIIA type-4" evidence="6">
    <location>
        <begin position="1"/>
        <end position="125"/>
    </location>
</feature>
<dbReference type="PROSITE" id="PS51096">
    <property type="entry name" value="PTS_EIIA_TYPE_4"/>
    <property type="match status" value="1"/>
</dbReference>
<organism evidence="7 8">
    <name type="scientific">Actinomadura physcomitrii</name>
    <dbReference type="NCBI Taxonomy" id="2650748"/>
    <lineage>
        <taxon>Bacteria</taxon>
        <taxon>Bacillati</taxon>
        <taxon>Actinomycetota</taxon>
        <taxon>Actinomycetes</taxon>
        <taxon>Streptosporangiales</taxon>
        <taxon>Thermomonosporaceae</taxon>
        <taxon>Actinomadura</taxon>
    </lineage>
</organism>
<keyword evidence="8" id="KW-1185">Reference proteome</keyword>
<dbReference type="EMBL" id="WBMS02000049">
    <property type="protein sequence ID" value="MWA06312.1"/>
    <property type="molecule type" value="Genomic_DNA"/>
</dbReference>
<evidence type="ECO:0000313" key="8">
    <source>
        <dbReference type="Proteomes" id="UP000462055"/>
    </source>
</evidence>
<dbReference type="GO" id="GO:0019563">
    <property type="term" value="P:glycerol catabolic process"/>
    <property type="evidence" value="ECO:0007669"/>
    <property type="project" value="InterPro"/>
</dbReference>
<dbReference type="InterPro" id="IPR036662">
    <property type="entry name" value="PTS_EIIA_man-typ_sf"/>
</dbReference>
<accession>A0A6I4MKC8</accession>
<dbReference type="Gene3D" id="3.40.50.510">
    <property type="entry name" value="Phosphotransferase system, mannose-type IIA component"/>
    <property type="match status" value="1"/>
</dbReference>
<dbReference type="AlphaFoldDB" id="A0A6I4MKC8"/>
<gene>
    <name evidence="7" type="ORF">F8568_039415</name>
</gene>
<comment type="caution">
    <text evidence="7">The sequence shown here is derived from an EMBL/GenBank/DDBJ whole genome shotgun (WGS) entry which is preliminary data.</text>
</comment>
<dbReference type="GO" id="GO:0047324">
    <property type="term" value="F:phosphoenolpyruvate-glycerone phosphotransferase activity"/>
    <property type="evidence" value="ECO:0007669"/>
    <property type="project" value="UniProtKB-EC"/>
</dbReference>
<evidence type="ECO:0000256" key="3">
    <source>
        <dbReference type="ARBA" id="ARBA00012095"/>
    </source>
</evidence>
<evidence type="ECO:0000256" key="4">
    <source>
        <dbReference type="ARBA" id="ARBA00022679"/>
    </source>
</evidence>
<dbReference type="NCBIfam" id="TIGR02364">
    <property type="entry name" value="dha_pts"/>
    <property type="match status" value="1"/>
</dbReference>
<comment type="function">
    <text evidence="2">Component of the dihydroxyacetone kinase complex, which is responsible for the phosphoenolpyruvate (PEP)-dependent phosphorylation of dihydroxyacetone. DhaM serves as the phosphoryl donor. Is phosphorylated by phosphoenolpyruvate in an EI- and HPr-dependent reaction, and a phosphorelay system on histidine residues finally leads to phosphoryl transfer to DhaL and dihydroxyacetone.</text>
</comment>
<keyword evidence="4" id="KW-0808">Transferase</keyword>
<protein>
    <recommendedName>
        <fullName evidence="3">phosphoenolpyruvate--glycerone phosphotransferase</fullName>
        <ecNumber evidence="3">2.7.1.121</ecNumber>
    </recommendedName>
</protein>
<dbReference type="SUPFAM" id="SSF53062">
    <property type="entry name" value="PTS system fructose IIA component-like"/>
    <property type="match status" value="1"/>
</dbReference>
<comment type="catalytic activity">
    <reaction evidence="1">
        <text>dihydroxyacetone + phosphoenolpyruvate = dihydroxyacetone phosphate + pyruvate</text>
        <dbReference type="Rhea" id="RHEA:18381"/>
        <dbReference type="ChEBI" id="CHEBI:15361"/>
        <dbReference type="ChEBI" id="CHEBI:16016"/>
        <dbReference type="ChEBI" id="CHEBI:57642"/>
        <dbReference type="ChEBI" id="CHEBI:58702"/>
        <dbReference type="EC" id="2.7.1.121"/>
    </reaction>
</comment>
<dbReference type="Pfam" id="PF03610">
    <property type="entry name" value="EIIA-man"/>
    <property type="match status" value="1"/>
</dbReference>
<dbReference type="InterPro" id="IPR012844">
    <property type="entry name" value="DhaM_N"/>
</dbReference>
<name>A0A6I4MKC8_9ACTN</name>
<evidence type="ECO:0000256" key="5">
    <source>
        <dbReference type="ARBA" id="ARBA00046577"/>
    </source>
</evidence>
<evidence type="ECO:0000313" key="7">
    <source>
        <dbReference type="EMBL" id="MWA06312.1"/>
    </source>
</evidence>
<comment type="subunit">
    <text evidence="5">Homodimer. The dihydroxyacetone kinase complex is composed of a homodimer of DhaM, a homodimer of DhaK and the subunit DhaL.</text>
</comment>
<dbReference type="PANTHER" id="PTHR38594:SF1">
    <property type="entry name" value="PEP-DEPENDENT DIHYDROXYACETONE KINASE, PHOSPHORYL DONOR SUBUNIT DHAM"/>
    <property type="match status" value="1"/>
</dbReference>
<dbReference type="InterPro" id="IPR039643">
    <property type="entry name" value="DhaM"/>
</dbReference>
<proteinExistence type="predicted"/>
<dbReference type="InterPro" id="IPR004701">
    <property type="entry name" value="PTS_EIIA_man-typ"/>
</dbReference>
<dbReference type="EC" id="2.7.1.121" evidence="3"/>
<dbReference type="RefSeq" id="WP_151598721.1">
    <property type="nucleotide sequence ID" value="NZ_WBMS02000049.1"/>
</dbReference>
<dbReference type="PANTHER" id="PTHR38594">
    <property type="entry name" value="PEP-DEPENDENT DIHYDROXYACETONE KINASE, PHOSPHORYL DONOR SUBUNIT DHAM"/>
    <property type="match status" value="1"/>
</dbReference>
<evidence type="ECO:0000256" key="2">
    <source>
        <dbReference type="ARBA" id="ARBA00002788"/>
    </source>
</evidence>
<evidence type="ECO:0000256" key="1">
    <source>
        <dbReference type="ARBA" id="ARBA00001113"/>
    </source>
</evidence>